<protein>
    <submittedName>
        <fullName evidence="1">Uncharacterized protein</fullName>
    </submittedName>
</protein>
<organism evidence="1">
    <name type="scientific">marine metagenome</name>
    <dbReference type="NCBI Taxonomy" id="408172"/>
    <lineage>
        <taxon>unclassified sequences</taxon>
        <taxon>metagenomes</taxon>
        <taxon>ecological metagenomes</taxon>
    </lineage>
</organism>
<name>A0A382LZ12_9ZZZZ</name>
<proteinExistence type="predicted"/>
<accession>A0A382LZ12</accession>
<sequence length="126" mass="14894">MATTDYELESIFSENHPHTSNAIQKLLMAMEDVYNHRGKRSFFGHDKGLKSYEKFDKRLKELINCMILDELIPLDISSNDCRRACCDTINMAMKIWPNWHDAYAFAREYFDKKPNEANSRIEKLLR</sequence>
<dbReference type="AlphaFoldDB" id="A0A382LZ12"/>
<gene>
    <name evidence="1" type="ORF">METZ01_LOCUS294838</name>
</gene>
<dbReference type="EMBL" id="UINC01090228">
    <property type="protein sequence ID" value="SVC41984.1"/>
    <property type="molecule type" value="Genomic_DNA"/>
</dbReference>
<reference evidence="1" key="1">
    <citation type="submission" date="2018-05" db="EMBL/GenBank/DDBJ databases">
        <authorList>
            <person name="Lanie J.A."/>
            <person name="Ng W.-L."/>
            <person name="Kazmierczak K.M."/>
            <person name="Andrzejewski T.M."/>
            <person name="Davidsen T.M."/>
            <person name="Wayne K.J."/>
            <person name="Tettelin H."/>
            <person name="Glass J.I."/>
            <person name="Rusch D."/>
            <person name="Podicherti R."/>
            <person name="Tsui H.-C.T."/>
            <person name="Winkler M.E."/>
        </authorList>
    </citation>
    <scope>NUCLEOTIDE SEQUENCE</scope>
</reference>
<evidence type="ECO:0000313" key="1">
    <source>
        <dbReference type="EMBL" id="SVC41984.1"/>
    </source>
</evidence>